<evidence type="ECO:0000313" key="2">
    <source>
        <dbReference type="EMBL" id="WQD38487.1"/>
    </source>
</evidence>
<dbReference type="Proteomes" id="UP001325680">
    <property type="component" value="Chromosome"/>
</dbReference>
<dbReference type="Pfam" id="PF13460">
    <property type="entry name" value="NAD_binding_10"/>
    <property type="match status" value="1"/>
</dbReference>
<organism evidence="2 3">
    <name type="scientific">Niabella yanshanensis</name>
    <dbReference type="NCBI Taxonomy" id="577386"/>
    <lineage>
        <taxon>Bacteria</taxon>
        <taxon>Pseudomonadati</taxon>
        <taxon>Bacteroidota</taxon>
        <taxon>Chitinophagia</taxon>
        <taxon>Chitinophagales</taxon>
        <taxon>Chitinophagaceae</taxon>
        <taxon>Niabella</taxon>
    </lineage>
</organism>
<dbReference type="InterPro" id="IPR051783">
    <property type="entry name" value="NAD(P)-dependent_oxidoreduct"/>
</dbReference>
<dbReference type="RefSeq" id="WP_114791242.1">
    <property type="nucleotide sequence ID" value="NZ_CP139960.1"/>
</dbReference>
<feature type="domain" description="NAD(P)-binding" evidence="1">
    <location>
        <begin position="7"/>
        <end position="146"/>
    </location>
</feature>
<sequence>MKILLTGATGYIGKRLLIQLLKEGHHIVCAVRDQRRFSTSKYKDAKGTLEVVECDLSDKASLSVIPRELDVAYYLIHSMAEGGDFSKTEKQSAQNFREAIEDTTAVQVIYLTGIVNEEKLSRHLYSRKAVEEALQSSQYALTALRAGIIVGSGSASFEIIRDLAEKLPVMVAPVWIKTRCQPIAIRNVIEFLTGVKLKAFTYHQHFDIAGKEILTYKEMILQYARARKLKRSIITVPFFSPRLSSYWLYFITSTSYTLAKNLVESMKVDVVAQPNNLNWQLGIQLISYPNAIQLAFDKIEQNDVLSSWHDSFPDHFHKKNVWQYLEVPEKGCFRDKKQAAVTNEPETLDRIFGIGGSKGWYSSSMLWRLRGLMDKLFGGVGLSRGRRDIRILEPGDSVDFWRVLYANRVEKRLLLFAEMKMPGEAWLEFTIKNDILYQTATFRPSGLAGRLYWYAVYPFHFFIFNSMIHQLTGAEK</sequence>
<dbReference type="InterPro" id="IPR036291">
    <property type="entry name" value="NAD(P)-bd_dom_sf"/>
</dbReference>
<dbReference type="SUPFAM" id="SSF51735">
    <property type="entry name" value="NAD(P)-binding Rossmann-fold domains"/>
    <property type="match status" value="1"/>
</dbReference>
<evidence type="ECO:0000259" key="1">
    <source>
        <dbReference type="Pfam" id="PF13460"/>
    </source>
</evidence>
<reference evidence="2 3" key="1">
    <citation type="submission" date="2023-12" db="EMBL/GenBank/DDBJ databases">
        <title>Genome sequencing and assembly of bacterial species from a model synthetic community.</title>
        <authorList>
            <person name="Hogle S.L."/>
        </authorList>
    </citation>
    <scope>NUCLEOTIDE SEQUENCE [LARGE SCALE GENOMIC DNA]</scope>
    <source>
        <strain evidence="2 3">HAMBI_3031</strain>
    </source>
</reference>
<dbReference type="EMBL" id="CP139960">
    <property type="protein sequence ID" value="WQD38487.1"/>
    <property type="molecule type" value="Genomic_DNA"/>
</dbReference>
<accession>A0ABZ0W7M5</accession>
<name>A0ABZ0W7M5_9BACT</name>
<keyword evidence="3" id="KW-1185">Reference proteome</keyword>
<protein>
    <submittedName>
        <fullName evidence="2">SDR family oxidoreductase</fullName>
    </submittedName>
</protein>
<proteinExistence type="predicted"/>
<dbReference type="InterPro" id="IPR021295">
    <property type="entry name" value="DUF2867"/>
</dbReference>
<dbReference type="Pfam" id="PF11066">
    <property type="entry name" value="DUF2867"/>
    <property type="match status" value="1"/>
</dbReference>
<dbReference type="PANTHER" id="PTHR48079:SF6">
    <property type="entry name" value="NAD(P)-BINDING DOMAIN-CONTAINING PROTEIN-RELATED"/>
    <property type="match status" value="1"/>
</dbReference>
<gene>
    <name evidence="2" type="ORF">U0035_22705</name>
</gene>
<dbReference type="Gene3D" id="3.40.50.720">
    <property type="entry name" value="NAD(P)-binding Rossmann-like Domain"/>
    <property type="match status" value="1"/>
</dbReference>
<dbReference type="InterPro" id="IPR016040">
    <property type="entry name" value="NAD(P)-bd_dom"/>
</dbReference>
<dbReference type="PANTHER" id="PTHR48079">
    <property type="entry name" value="PROTEIN YEEZ"/>
    <property type="match status" value="1"/>
</dbReference>
<evidence type="ECO:0000313" key="3">
    <source>
        <dbReference type="Proteomes" id="UP001325680"/>
    </source>
</evidence>